<dbReference type="AlphaFoldDB" id="A0A832I6F1"/>
<gene>
    <name evidence="1" type="ORF">ENR23_08315</name>
</gene>
<proteinExistence type="predicted"/>
<organism evidence="1">
    <name type="scientific">Eiseniibacteriota bacterium</name>
    <dbReference type="NCBI Taxonomy" id="2212470"/>
    <lineage>
        <taxon>Bacteria</taxon>
        <taxon>Candidatus Eiseniibacteriota</taxon>
    </lineage>
</organism>
<dbReference type="EMBL" id="DSQF01000017">
    <property type="protein sequence ID" value="HGZ43413.1"/>
    <property type="molecule type" value="Genomic_DNA"/>
</dbReference>
<name>A0A832I6F1_UNCEI</name>
<comment type="caution">
    <text evidence="1">The sequence shown here is derived from an EMBL/GenBank/DDBJ whole genome shotgun (WGS) entry which is preliminary data.</text>
</comment>
<evidence type="ECO:0000313" key="1">
    <source>
        <dbReference type="EMBL" id="HGZ43413.1"/>
    </source>
</evidence>
<sequence length="138" mass="14102">MVALAWTSAWRAEAGDADPGDPASVVRHAARRARLRRRLRLAVFHADRSGRGPRLVSRLRAAGAGTPQHRVNATGALLLAALAAGGGPAAPPLLRALGALGVLRPADGADLEALAGAAVRAWDTWVLDGQRTGGAEGA</sequence>
<accession>A0A832I6F1</accession>
<protein>
    <submittedName>
        <fullName evidence="1">Uncharacterized protein</fullName>
    </submittedName>
</protein>
<reference evidence="1" key="1">
    <citation type="journal article" date="2020" name="mSystems">
        <title>Genome- and Community-Level Interaction Insights into Carbon Utilization and Element Cycling Functions of Hydrothermarchaeota in Hydrothermal Sediment.</title>
        <authorList>
            <person name="Zhou Z."/>
            <person name="Liu Y."/>
            <person name="Xu W."/>
            <person name="Pan J."/>
            <person name="Luo Z.H."/>
            <person name="Li M."/>
        </authorList>
    </citation>
    <scope>NUCLEOTIDE SEQUENCE [LARGE SCALE GENOMIC DNA]</scope>
    <source>
        <strain evidence="1">SpSt-381</strain>
    </source>
</reference>